<dbReference type="PANTHER" id="PTHR34153:SF2">
    <property type="entry name" value="SI:CH211-262H13.3-RELATED"/>
    <property type="match status" value="1"/>
</dbReference>
<dbReference type="AlphaFoldDB" id="A0AAV0X4W2"/>
<keyword evidence="3" id="KW-1185">Reference proteome</keyword>
<dbReference type="Proteomes" id="UP001160148">
    <property type="component" value="Unassembled WGS sequence"/>
</dbReference>
<accession>A0AAV0X4W2</accession>
<organism evidence="2 3">
    <name type="scientific">Macrosiphum euphorbiae</name>
    <name type="common">potato aphid</name>
    <dbReference type="NCBI Taxonomy" id="13131"/>
    <lineage>
        <taxon>Eukaryota</taxon>
        <taxon>Metazoa</taxon>
        <taxon>Ecdysozoa</taxon>
        <taxon>Arthropoda</taxon>
        <taxon>Hexapoda</taxon>
        <taxon>Insecta</taxon>
        <taxon>Pterygota</taxon>
        <taxon>Neoptera</taxon>
        <taxon>Paraneoptera</taxon>
        <taxon>Hemiptera</taxon>
        <taxon>Sternorrhyncha</taxon>
        <taxon>Aphidomorpha</taxon>
        <taxon>Aphidoidea</taxon>
        <taxon>Aphididae</taxon>
        <taxon>Macrosiphini</taxon>
        <taxon>Macrosiphum</taxon>
    </lineage>
</organism>
<feature type="domain" description="DUF4806" evidence="1">
    <location>
        <begin position="375"/>
        <end position="440"/>
    </location>
</feature>
<sequence>MWTIVNFTEENAVEAIPSHWIQKNNTCAWPKKNVKKHVERRTIPNSFDFNFYPSRVLKKNIGTLLEARTKLKKAEKTSDLSTAEECYTLRKTQKISKIPGPPIYSSKNINYDDNNMFHKYNTAIKTISSEQSILPKHNSSRVKRRLYDLSSSDEADELPKYSSCSPATIRSKIQCTDTHNIIDFSYSEKPTTIGSNLQSSQYDTASGQVKEMHNKTEDLLPSLRESEDPNVEVYQTTSSPFKVTNMENAYNRSEIIKDNNLHFVSTPAGSFKTPPMIGNNDPKLKTVQSKQKYPSNSACITPKPFATVDSTLGDTVKRILNVVLKIRYDLETLTQKQHHMDESISEMVLKLQNSATSNNEQIINMSNQEDCDTLLPISSEEELNEFETKLFDKNFKTSVVNSLKRLTRKTLTSTVRQILRKLFDDELLKEYSYVGQKKKIFSSLKTCTVIFEAVRKTKHFQNAIDAENEAPIKVYIAGAAFRNKKDA</sequence>
<dbReference type="InterPro" id="IPR032071">
    <property type="entry name" value="DUF4806"/>
</dbReference>
<evidence type="ECO:0000313" key="2">
    <source>
        <dbReference type="EMBL" id="CAI6363172.1"/>
    </source>
</evidence>
<evidence type="ECO:0000313" key="3">
    <source>
        <dbReference type="Proteomes" id="UP001160148"/>
    </source>
</evidence>
<evidence type="ECO:0000259" key="1">
    <source>
        <dbReference type="Pfam" id="PF16064"/>
    </source>
</evidence>
<protein>
    <recommendedName>
        <fullName evidence="1">DUF4806 domain-containing protein</fullName>
    </recommendedName>
</protein>
<dbReference type="EMBL" id="CARXXK010000003">
    <property type="protein sequence ID" value="CAI6363172.1"/>
    <property type="molecule type" value="Genomic_DNA"/>
</dbReference>
<gene>
    <name evidence="2" type="ORF">MEUPH1_LOCUS18160</name>
</gene>
<dbReference type="PANTHER" id="PTHR34153">
    <property type="entry name" value="SI:CH211-262H13.3-RELATED-RELATED"/>
    <property type="match status" value="1"/>
</dbReference>
<proteinExistence type="predicted"/>
<comment type="caution">
    <text evidence="2">The sequence shown here is derived from an EMBL/GenBank/DDBJ whole genome shotgun (WGS) entry which is preliminary data.</text>
</comment>
<name>A0AAV0X4W2_9HEMI</name>
<dbReference type="Pfam" id="PF16064">
    <property type="entry name" value="DUF4806"/>
    <property type="match status" value="1"/>
</dbReference>
<reference evidence="2 3" key="1">
    <citation type="submission" date="2023-01" db="EMBL/GenBank/DDBJ databases">
        <authorList>
            <person name="Whitehead M."/>
        </authorList>
    </citation>
    <scope>NUCLEOTIDE SEQUENCE [LARGE SCALE GENOMIC DNA]</scope>
</reference>